<accession>A0A540W9K9</accession>
<comment type="caution">
    <text evidence="1">The sequence shown here is derived from an EMBL/GenBank/DDBJ whole genome shotgun (WGS) entry which is preliminary data.</text>
</comment>
<dbReference type="Gene3D" id="1.25.40.10">
    <property type="entry name" value="Tetratricopeptide repeat domain"/>
    <property type="match status" value="2"/>
</dbReference>
<dbReference type="SUPFAM" id="SSF48452">
    <property type="entry name" value="TPR-like"/>
    <property type="match status" value="2"/>
</dbReference>
<proteinExistence type="predicted"/>
<organism evidence="1 2">
    <name type="scientific">Kitasatospora acidiphila</name>
    <dbReference type="NCBI Taxonomy" id="2567942"/>
    <lineage>
        <taxon>Bacteria</taxon>
        <taxon>Bacillati</taxon>
        <taxon>Actinomycetota</taxon>
        <taxon>Actinomycetes</taxon>
        <taxon>Kitasatosporales</taxon>
        <taxon>Streptomycetaceae</taxon>
        <taxon>Kitasatospora</taxon>
    </lineage>
</organism>
<dbReference type="Proteomes" id="UP000319103">
    <property type="component" value="Unassembled WGS sequence"/>
</dbReference>
<dbReference type="OrthoDB" id="3675359at2"/>
<sequence length="373" mass="40181">MSLRLDTAFAELALRTGGDTAALAVFRRVLAAEPPPDPAIAWRARRGQAWALEKLGRLEEAIAEYRELLVAPEAVPGSADWALLTVGLCRCYRDVGDHAMSIDLGERALRELAAAEVEPIHEHLQLGSTLMGCYVVRGDLTSAKLLAEQLLPLAERADSRVARGAVEWNRSVIAREQGRLADALELAERALVLMAEADNERHQGMLRVNLATVLLAGGEPCRAVELLATAHPILADHAQLHEAVFAMALHAEALVQLGEPDAALGWVARGRARLDGGRQPHWHYRAQLALAAARARLLAGQDGPGETELRGCAALLGRASSARPVAVLWRQLGDVWAERQQAEEAMTAYQTALTVLGLPAAPVPVPGRRRALS</sequence>
<dbReference type="InterPro" id="IPR011990">
    <property type="entry name" value="TPR-like_helical_dom_sf"/>
</dbReference>
<protein>
    <submittedName>
        <fullName evidence="1">Transcriptional regulator</fullName>
    </submittedName>
</protein>
<name>A0A540W9K9_9ACTN</name>
<evidence type="ECO:0000313" key="1">
    <source>
        <dbReference type="EMBL" id="TQF05710.1"/>
    </source>
</evidence>
<evidence type="ECO:0000313" key="2">
    <source>
        <dbReference type="Proteomes" id="UP000319103"/>
    </source>
</evidence>
<gene>
    <name evidence="1" type="ORF">E6W39_30135</name>
</gene>
<dbReference type="AlphaFoldDB" id="A0A540W9K9"/>
<dbReference type="EMBL" id="VIGB01000003">
    <property type="protein sequence ID" value="TQF05710.1"/>
    <property type="molecule type" value="Genomic_DNA"/>
</dbReference>
<reference evidence="1 2" key="1">
    <citation type="submission" date="2019-06" db="EMBL/GenBank/DDBJ databases">
        <title>Description of Kitasatospora acidophila sp. nov. isolated from pine grove soil, and reclassification of Streptomyces novaecaesareae to Kitasatospora novaeceasareae comb. nov.</title>
        <authorList>
            <person name="Kim M.J."/>
        </authorList>
    </citation>
    <scope>NUCLEOTIDE SEQUENCE [LARGE SCALE GENOMIC DNA]</scope>
    <source>
        <strain evidence="1 2">MMS16-CNU292</strain>
    </source>
</reference>
<dbReference type="RefSeq" id="WP_141636180.1">
    <property type="nucleotide sequence ID" value="NZ_VIGB01000003.1"/>
</dbReference>
<keyword evidence="2" id="KW-1185">Reference proteome</keyword>